<dbReference type="Gene3D" id="2.20.110.10">
    <property type="entry name" value="Histone H3 K4-specific methyltransferase SET7/9 N-terminal domain"/>
    <property type="match status" value="1"/>
</dbReference>
<dbReference type="SUPFAM" id="SSF82185">
    <property type="entry name" value="Histone H3 K4-specific methyltransferase SET7/9 N-terminal domain"/>
    <property type="match status" value="1"/>
</dbReference>
<accession>A0AAD1XH79</accession>
<feature type="region of interest" description="Disordered" evidence="1">
    <location>
        <begin position="1"/>
        <end position="106"/>
    </location>
</feature>
<keyword evidence="3" id="KW-1185">Reference proteome</keyword>
<feature type="compositionally biased region" description="Low complexity" evidence="1">
    <location>
        <begin position="1"/>
        <end position="10"/>
    </location>
</feature>
<feature type="compositionally biased region" description="Polar residues" evidence="1">
    <location>
        <begin position="39"/>
        <end position="48"/>
    </location>
</feature>
<feature type="compositionally biased region" description="Basic and acidic residues" evidence="1">
    <location>
        <begin position="14"/>
        <end position="25"/>
    </location>
</feature>
<comment type="caution">
    <text evidence="2">The sequence shown here is derived from an EMBL/GenBank/DDBJ whole genome shotgun (WGS) entry which is preliminary data.</text>
</comment>
<reference evidence="2" key="1">
    <citation type="submission" date="2023-07" db="EMBL/GenBank/DDBJ databases">
        <authorList>
            <consortium name="AG Swart"/>
            <person name="Singh M."/>
            <person name="Singh A."/>
            <person name="Seah K."/>
            <person name="Emmerich C."/>
        </authorList>
    </citation>
    <scope>NUCLEOTIDE SEQUENCE</scope>
    <source>
        <strain evidence="2">DP1</strain>
    </source>
</reference>
<protein>
    <recommendedName>
        <fullName evidence="4">MORN repeat protein</fullName>
    </recommendedName>
</protein>
<evidence type="ECO:0000313" key="2">
    <source>
        <dbReference type="EMBL" id="CAI2372660.1"/>
    </source>
</evidence>
<name>A0AAD1XH79_EUPCR</name>
<dbReference type="AlphaFoldDB" id="A0AAD1XH79"/>
<dbReference type="EMBL" id="CAMPGE010013955">
    <property type="protein sequence ID" value="CAI2372660.1"/>
    <property type="molecule type" value="Genomic_DNA"/>
</dbReference>
<evidence type="ECO:0008006" key="4">
    <source>
        <dbReference type="Google" id="ProtNLM"/>
    </source>
</evidence>
<organism evidence="2 3">
    <name type="scientific">Euplotes crassus</name>
    <dbReference type="NCBI Taxonomy" id="5936"/>
    <lineage>
        <taxon>Eukaryota</taxon>
        <taxon>Sar</taxon>
        <taxon>Alveolata</taxon>
        <taxon>Ciliophora</taxon>
        <taxon>Intramacronucleata</taxon>
        <taxon>Spirotrichea</taxon>
        <taxon>Hypotrichia</taxon>
        <taxon>Euplotida</taxon>
        <taxon>Euplotidae</taxon>
        <taxon>Moneuplotes</taxon>
    </lineage>
</organism>
<proteinExistence type="predicted"/>
<sequence length="296" mass="32532">MGCGTSSSSKKGNKKENIRPVKANERPAATGKKSDAKAASNQNIAHQNTVEEVKREQNQKVIWNSKQNEDVKVAEKAPQAHNAENGDAIKAPETNKPVGKLPPLGHQPAKLASEAAPQAAAAKPKKAKVDLAELRLKDHDFYKNLLGKNIDNFDVLTKLYEEKGQFQYEGDMFGKVRCFKAKTKEGEEYVYHGLAHPRQNIPHGAGIRVSSFGIVDEGYFKHGHKEGKQRMLNTAGGWAVGTYKANKHHGDWTFAYPDKDGVILETGKCFKGAKVGKYTLTQPDGTVKDIEFPEAP</sequence>
<feature type="compositionally biased region" description="Basic and acidic residues" evidence="1">
    <location>
        <begin position="49"/>
        <end position="58"/>
    </location>
</feature>
<gene>
    <name evidence="2" type="ORF">ECRASSUSDP1_LOCUS13991</name>
</gene>
<evidence type="ECO:0000313" key="3">
    <source>
        <dbReference type="Proteomes" id="UP001295684"/>
    </source>
</evidence>
<dbReference type="Proteomes" id="UP001295684">
    <property type="component" value="Unassembled WGS sequence"/>
</dbReference>
<evidence type="ECO:0000256" key="1">
    <source>
        <dbReference type="SAM" id="MobiDB-lite"/>
    </source>
</evidence>